<name>A0A0G1DED0_9BACT</name>
<protein>
    <submittedName>
        <fullName evidence="1">Uncharacterized protein</fullName>
    </submittedName>
</protein>
<evidence type="ECO:0000313" key="1">
    <source>
        <dbReference type="EMBL" id="KKS95984.1"/>
    </source>
</evidence>
<gene>
    <name evidence="1" type="ORF">UV73_C0012G0012</name>
</gene>
<accession>A0A0G1DED0</accession>
<sequence length="36" mass="4264">MDETFSRIEELQKKGMELTEDVHKRHFKKDGKTLAS</sequence>
<reference evidence="1 2" key="1">
    <citation type="journal article" date="2015" name="Nature">
        <title>rRNA introns, odd ribosomes, and small enigmatic genomes across a large radiation of phyla.</title>
        <authorList>
            <person name="Brown C.T."/>
            <person name="Hug L.A."/>
            <person name="Thomas B.C."/>
            <person name="Sharon I."/>
            <person name="Castelle C.J."/>
            <person name="Singh A."/>
            <person name="Wilkins M.J."/>
            <person name="Williams K.H."/>
            <person name="Banfield J.F."/>
        </authorList>
    </citation>
    <scope>NUCLEOTIDE SEQUENCE [LARGE SCALE GENOMIC DNA]</scope>
</reference>
<proteinExistence type="predicted"/>
<dbReference type="Proteomes" id="UP000034894">
    <property type="component" value="Unassembled WGS sequence"/>
</dbReference>
<evidence type="ECO:0000313" key="2">
    <source>
        <dbReference type="Proteomes" id="UP000034894"/>
    </source>
</evidence>
<comment type="caution">
    <text evidence="1">The sequence shown here is derived from an EMBL/GenBank/DDBJ whole genome shotgun (WGS) entry which is preliminary data.</text>
</comment>
<dbReference type="EMBL" id="LCFP01000012">
    <property type="protein sequence ID" value="KKS95984.1"/>
    <property type="molecule type" value="Genomic_DNA"/>
</dbReference>
<dbReference type="AlphaFoldDB" id="A0A0G1DED0"/>
<organism evidence="1 2">
    <name type="scientific">Candidatus Gottesmanbacteria bacterium GW2011_GWA2_43_14</name>
    <dbReference type="NCBI Taxonomy" id="1618443"/>
    <lineage>
        <taxon>Bacteria</taxon>
        <taxon>Candidatus Gottesmaniibacteriota</taxon>
    </lineage>
</organism>